<evidence type="ECO:0000313" key="10">
    <source>
        <dbReference type="EMBL" id="MEE2053980.1"/>
    </source>
</evidence>
<dbReference type="Proteomes" id="UP001348641">
    <property type="component" value="Unassembled WGS sequence"/>
</dbReference>
<keyword evidence="3" id="KW-1003">Cell membrane</keyword>
<feature type="domain" description="SSD" evidence="9">
    <location>
        <begin position="239"/>
        <end position="330"/>
    </location>
</feature>
<evidence type="ECO:0000256" key="2">
    <source>
        <dbReference type="ARBA" id="ARBA00010157"/>
    </source>
</evidence>
<dbReference type="RefSeq" id="WP_330160880.1">
    <property type="nucleotide sequence ID" value="NZ_BAAAJA010000032.1"/>
</dbReference>
<reference evidence="10 11" key="1">
    <citation type="submission" date="2023-07" db="EMBL/GenBank/DDBJ databases">
        <authorList>
            <person name="Girao M."/>
            <person name="Carvalho M.F."/>
        </authorList>
    </citation>
    <scope>NUCLEOTIDE SEQUENCE [LARGE SCALE GENOMIC DNA]</scope>
    <source>
        <strain evidence="10 11">66/93</strain>
    </source>
</reference>
<evidence type="ECO:0000313" key="11">
    <source>
        <dbReference type="Proteomes" id="UP001348641"/>
    </source>
</evidence>
<protein>
    <submittedName>
        <fullName evidence="10">MMPL family transporter</fullName>
    </submittedName>
</protein>
<feature type="transmembrane region" description="Helical" evidence="8">
    <location>
        <begin position="571"/>
        <end position="592"/>
    </location>
</feature>
<dbReference type="PANTHER" id="PTHR33406:SF11">
    <property type="entry name" value="MEMBRANE PROTEIN SCO6666-RELATED"/>
    <property type="match status" value="1"/>
</dbReference>
<dbReference type="InterPro" id="IPR000731">
    <property type="entry name" value="SSD"/>
</dbReference>
<feature type="transmembrane region" description="Helical" evidence="8">
    <location>
        <begin position="280"/>
        <end position="301"/>
    </location>
</feature>
<evidence type="ECO:0000256" key="4">
    <source>
        <dbReference type="ARBA" id="ARBA00022692"/>
    </source>
</evidence>
<feature type="transmembrane region" description="Helical" evidence="8">
    <location>
        <begin position="683"/>
        <end position="705"/>
    </location>
</feature>
<sequence length="794" mass="83731">MLDALTGLTTRRPWWVLFAALLAVVGAVVLGSGVADRLRAGQGTEDPLSESALAGDVLEEHFPDSRPNLILLVEAEAGVDDREVARRALGLAEGLAYEDAVAGVTSYWQTGSEELKSDDGSRALIAAHVSGTEDEAGPAVAAIAEAYGGEHGPLTVSVGGQTAVLNDIESTIAEDLLRSELIALPLTLLILVWVYGSVVSAVLPLLVGVVAIIGTNAALYVIAGFTDVSVFAQSLTIALGLGLSIDYALLMVRRFRAELAAGADPPTATAVTVRTAGRTVVFSALAISAALAAMLLFPLYFLRSFAYAGVTVVALAALASLVVLPALLTLLGHRVNSLDPRRLLRRRTGAAEPLSPEDAADRRWQRLTRLVMRRAPLFASVSLIVLVVAGLPFLRVEFGMADDRQLPAETESRQVMDVIRDDFSSTATGAVDVLVHSPPQDTDADALDAYASALSSLDDVDEVRSPLGVYSDGANTRARTPVDALRESDDLAYLQVMPDPGVEDISPQSQDLVRDIRAVDTPLETSVSGQAAAVVDAQAAIAEQLPLALTAVVVSMLVLVYLLTGSLVLPLLSVLFNALSLTAMFGAVVWIFQDGNLSGPLGFTPTGFIDTALPVLMFCIAFGLSMDYGVFLMSRMREEYDRVGDHREAVELGLRRTGGIITAAAVTLAVVLFAIGASRVTNTMMLGWGVALAVIVDATVVRCFLVPSVLRMTGRATWWAPEPLRRFHRAFDATLGEGAAEPVRPHGSGGDAPDTGAARSDTTTGRPGTPEEGPAPAPVAEPDRKNTEVAHVRD</sequence>
<evidence type="ECO:0000256" key="5">
    <source>
        <dbReference type="ARBA" id="ARBA00022989"/>
    </source>
</evidence>
<feature type="transmembrane region" description="Helical" evidence="8">
    <location>
        <begin position="307"/>
        <end position="332"/>
    </location>
</feature>
<dbReference type="Pfam" id="PF03176">
    <property type="entry name" value="MMPL"/>
    <property type="match status" value="2"/>
</dbReference>
<comment type="similarity">
    <text evidence="2">Belongs to the resistance-nodulation-cell division (RND) (TC 2.A.6) family. MmpL subfamily.</text>
</comment>
<keyword evidence="4 8" id="KW-0812">Transmembrane</keyword>
<keyword evidence="6 8" id="KW-0472">Membrane</keyword>
<evidence type="ECO:0000256" key="6">
    <source>
        <dbReference type="ARBA" id="ARBA00023136"/>
    </source>
</evidence>
<feature type="transmembrane region" description="Helical" evidence="8">
    <location>
        <begin position="545"/>
        <end position="564"/>
    </location>
</feature>
<comment type="subcellular location">
    <subcellularLocation>
        <location evidence="1">Cell membrane</location>
        <topology evidence="1">Multi-pass membrane protein</topology>
    </subcellularLocation>
</comment>
<feature type="transmembrane region" description="Helical" evidence="8">
    <location>
        <begin position="612"/>
        <end position="633"/>
    </location>
</feature>
<proteinExistence type="inferred from homology"/>
<feature type="transmembrane region" description="Helical" evidence="8">
    <location>
        <begin position="14"/>
        <end position="35"/>
    </location>
</feature>
<dbReference type="PROSITE" id="PS50156">
    <property type="entry name" value="SSD"/>
    <property type="match status" value="1"/>
</dbReference>
<evidence type="ECO:0000259" key="9">
    <source>
        <dbReference type="PROSITE" id="PS50156"/>
    </source>
</evidence>
<evidence type="ECO:0000256" key="3">
    <source>
        <dbReference type="ARBA" id="ARBA00022475"/>
    </source>
</evidence>
<evidence type="ECO:0000256" key="8">
    <source>
        <dbReference type="SAM" id="Phobius"/>
    </source>
</evidence>
<dbReference type="EMBL" id="JAUUCC010000090">
    <property type="protein sequence ID" value="MEE2053980.1"/>
    <property type="molecule type" value="Genomic_DNA"/>
</dbReference>
<dbReference type="InterPro" id="IPR004869">
    <property type="entry name" value="MMPL_dom"/>
</dbReference>
<feature type="compositionally biased region" description="Low complexity" evidence="7">
    <location>
        <begin position="763"/>
        <end position="772"/>
    </location>
</feature>
<feature type="transmembrane region" description="Helical" evidence="8">
    <location>
        <begin position="219"/>
        <end position="249"/>
    </location>
</feature>
<dbReference type="SUPFAM" id="SSF82866">
    <property type="entry name" value="Multidrug efflux transporter AcrB transmembrane domain"/>
    <property type="match status" value="2"/>
</dbReference>
<dbReference type="PANTHER" id="PTHR33406">
    <property type="entry name" value="MEMBRANE PROTEIN MJ1562-RELATED"/>
    <property type="match status" value="1"/>
</dbReference>
<dbReference type="Gene3D" id="1.20.1640.10">
    <property type="entry name" value="Multidrug efflux transporter AcrB transmembrane domain"/>
    <property type="match status" value="2"/>
</dbReference>
<name>A0ABU7KXE6_9ACTN</name>
<evidence type="ECO:0000256" key="7">
    <source>
        <dbReference type="SAM" id="MobiDB-lite"/>
    </source>
</evidence>
<dbReference type="InterPro" id="IPR050545">
    <property type="entry name" value="Mycobact_MmpL"/>
</dbReference>
<feature type="region of interest" description="Disordered" evidence="7">
    <location>
        <begin position="738"/>
        <end position="794"/>
    </location>
</feature>
<keyword evidence="5 8" id="KW-1133">Transmembrane helix</keyword>
<feature type="transmembrane region" description="Helical" evidence="8">
    <location>
        <begin position="375"/>
        <end position="394"/>
    </location>
</feature>
<accession>A0ABU7KXE6</accession>
<comment type="caution">
    <text evidence="10">The sequence shown here is derived from an EMBL/GenBank/DDBJ whole genome shotgun (WGS) entry which is preliminary data.</text>
</comment>
<feature type="compositionally biased region" description="Basic and acidic residues" evidence="7">
    <location>
        <begin position="781"/>
        <end position="794"/>
    </location>
</feature>
<feature type="transmembrane region" description="Helical" evidence="8">
    <location>
        <begin position="186"/>
        <end position="213"/>
    </location>
</feature>
<feature type="transmembrane region" description="Helical" evidence="8">
    <location>
        <begin position="654"/>
        <end position="677"/>
    </location>
</feature>
<gene>
    <name evidence="10" type="ORF">Q8A49_26100</name>
</gene>
<organism evidence="10 11">
    <name type="scientific">Nocardiopsis tropica</name>
    <dbReference type="NCBI Taxonomy" id="109330"/>
    <lineage>
        <taxon>Bacteria</taxon>
        <taxon>Bacillati</taxon>
        <taxon>Actinomycetota</taxon>
        <taxon>Actinomycetes</taxon>
        <taxon>Streptosporangiales</taxon>
        <taxon>Nocardiopsidaceae</taxon>
        <taxon>Nocardiopsis</taxon>
    </lineage>
</organism>
<evidence type="ECO:0000256" key="1">
    <source>
        <dbReference type="ARBA" id="ARBA00004651"/>
    </source>
</evidence>